<dbReference type="InterPro" id="IPR050271">
    <property type="entry name" value="UDP-glycosyltransferase"/>
</dbReference>
<evidence type="ECO:0000256" key="6">
    <source>
        <dbReference type="SAM" id="Phobius"/>
    </source>
</evidence>
<dbReference type="GO" id="GO:0015020">
    <property type="term" value="F:glucuronosyltransferase activity"/>
    <property type="evidence" value="ECO:0007669"/>
    <property type="project" value="UniProtKB-EC"/>
</dbReference>
<protein>
    <recommendedName>
        <fullName evidence="2">glucuronosyltransferase</fullName>
        <ecNumber evidence="2">2.4.1.17</ecNumber>
    </recommendedName>
</protein>
<evidence type="ECO:0000313" key="7">
    <source>
        <dbReference type="Proteomes" id="UP000887572"/>
    </source>
</evidence>
<dbReference type="EC" id="2.4.1.17" evidence="2"/>
<accession>A0A914HVZ2</accession>
<dbReference type="AlphaFoldDB" id="A0A914HVZ2"/>
<dbReference type="WBParaSite" id="Gr19_v10_g4671.t1">
    <property type="protein sequence ID" value="Gr19_v10_g4671.t1"/>
    <property type="gene ID" value="Gr19_v10_g4671"/>
</dbReference>
<comment type="catalytic activity">
    <reaction evidence="5">
        <text>glucuronate acceptor + UDP-alpha-D-glucuronate = acceptor beta-D-glucuronoside + UDP + H(+)</text>
        <dbReference type="Rhea" id="RHEA:21032"/>
        <dbReference type="ChEBI" id="CHEBI:15378"/>
        <dbReference type="ChEBI" id="CHEBI:58052"/>
        <dbReference type="ChEBI" id="CHEBI:58223"/>
        <dbReference type="ChEBI" id="CHEBI:132367"/>
        <dbReference type="ChEBI" id="CHEBI:132368"/>
        <dbReference type="EC" id="2.4.1.17"/>
    </reaction>
</comment>
<dbReference type="PANTHER" id="PTHR48043:SF23">
    <property type="entry name" value="UDP-GLUCURONOSYLTRANSFERASE"/>
    <property type="match status" value="1"/>
</dbReference>
<evidence type="ECO:0000256" key="1">
    <source>
        <dbReference type="ARBA" id="ARBA00009995"/>
    </source>
</evidence>
<dbReference type="SUPFAM" id="SSF53756">
    <property type="entry name" value="UDP-Glycosyltransferase/glycogen phosphorylase"/>
    <property type="match status" value="1"/>
</dbReference>
<keyword evidence="6" id="KW-0812">Transmembrane</keyword>
<evidence type="ECO:0000256" key="5">
    <source>
        <dbReference type="ARBA" id="ARBA00047475"/>
    </source>
</evidence>
<keyword evidence="3" id="KW-0328">Glycosyltransferase</keyword>
<dbReference type="Proteomes" id="UP000887572">
    <property type="component" value="Unplaced"/>
</dbReference>
<sequence length="238" mass="27573">MAIASFSSCSNLMSSMTKRTIPSLFVIQQQQQKNIKQFIPNKMTYSSSHFLIKSMLLITTIIAVCIIIIVLPPNDAAGDAKRRLKVLVYSPTLTWSHMQFMGTIADTLTEAGHQVHFMRLIPNNFTISWPKEVHKVQKIHDIRQMFAENSINIQQLSILNDPFDDNAFPTFFWQSDGWTSFMNFSANLCRELTWNNELIRHFEAEQFDVAIAEIWQHLRRRFSKLRQNNLASQHLPAT</sequence>
<dbReference type="PANTHER" id="PTHR48043">
    <property type="entry name" value="EG:EG0003.4 PROTEIN-RELATED"/>
    <property type="match status" value="1"/>
</dbReference>
<evidence type="ECO:0000256" key="3">
    <source>
        <dbReference type="ARBA" id="ARBA00022676"/>
    </source>
</evidence>
<keyword evidence="7" id="KW-1185">Reference proteome</keyword>
<proteinExistence type="inferred from homology"/>
<evidence type="ECO:0000256" key="4">
    <source>
        <dbReference type="ARBA" id="ARBA00022679"/>
    </source>
</evidence>
<reference evidence="8" key="1">
    <citation type="submission" date="2022-11" db="UniProtKB">
        <authorList>
            <consortium name="WormBaseParasite"/>
        </authorList>
    </citation>
    <scope>IDENTIFICATION</scope>
</reference>
<keyword evidence="6" id="KW-1133">Transmembrane helix</keyword>
<keyword evidence="4" id="KW-0808">Transferase</keyword>
<evidence type="ECO:0000313" key="8">
    <source>
        <dbReference type="WBParaSite" id="Gr19_v10_g4671.t1"/>
    </source>
</evidence>
<dbReference type="Pfam" id="PF00201">
    <property type="entry name" value="UDPGT"/>
    <property type="match status" value="1"/>
</dbReference>
<keyword evidence="6" id="KW-0472">Membrane</keyword>
<dbReference type="InterPro" id="IPR002213">
    <property type="entry name" value="UDP_glucos_trans"/>
</dbReference>
<name>A0A914HVZ2_GLORO</name>
<feature type="transmembrane region" description="Helical" evidence="6">
    <location>
        <begin position="50"/>
        <end position="71"/>
    </location>
</feature>
<evidence type="ECO:0000256" key="2">
    <source>
        <dbReference type="ARBA" id="ARBA00012544"/>
    </source>
</evidence>
<organism evidence="7 8">
    <name type="scientific">Globodera rostochiensis</name>
    <name type="common">Golden nematode worm</name>
    <name type="synonym">Heterodera rostochiensis</name>
    <dbReference type="NCBI Taxonomy" id="31243"/>
    <lineage>
        <taxon>Eukaryota</taxon>
        <taxon>Metazoa</taxon>
        <taxon>Ecdysozoa</taxon>
        <taxon>Nematoda</taxon>
        <taxon>Chromadorea</taxon>
        <taxon>Rhabditida</taxon>
        <taxon>Tylenchina</taxon>
        <taxon>Tylenchomorpha</taxon>
        <taxon>Tylenchoidea</taxon>
        <taxon>Heteroderidae</taxon>
        <taxon>Heteroderinae</taxon>
        <taxon>Globodera</taxon>
    </lineage>
</organism>
<comment type="similarity">
    <text evidence="1">Belongs to the UDP-glycosyltransferase family.</text>
</comment>